<dbReference type="InterPro" id="IPR002525">
    <property type="entry name" value="Transp_IS110-like_N"/>
</dbReference>
<dbReference type="PANTHER" id="PTHR33055">
    <property type="entry name" value="TRANSPOSASE FOR INSERTION SEQUENCE ELEMENT IS1111A"/>
    <property type="match status" value="1"/>
</dbReference>
<accession>A0ABQ2VG66</accession>
<dbReference type="PANTHER" id="PTHR33055:SF16">
    <property type="entry name" value="TRANSPOSASE FOR INSERTION SEQUENCE ELEMENT IS1547"/>
    <property type="match status" value="1"/>
</dbReference>
<dbReference type="InterPro" id="IPR047650">
    <property type="entry name" value="Transpos_IS110"/>
</dbReference>
<proteinExistence type="predicted"/>
<dbReference type="Pfam" id="PF01548">
    <property type="entry name" value="DEDD_Tnp_IS110"/>
    <property type="match status" value="1"/>
</dbReference>
<evidence type="ECO:0000256" key="1">
    <source>
        <dbReference type="SAM" id="MobiDB-lite"/>
    </source>
</evidence>
<dbReference type="EMBL" id="BMRE01000094">
    <property type="protein sequence ID" value="GGU85186.1"/>
    <property type="molecule type" value="Genomic_DNA"/>
</dbReference>
<gene>
    <name evidence="3" type="ORF">GCM10010178_89200</name>
</gene>
<reference evidence="4" key="1">
    <citation type="journal article" date="2019" name="Int. J. Syst. Evol. Microbiol.">
        <title>The Global Catalogue of Microorganisms (GCM) 10K type strain sequencing project: providing services to taxonomists for standard genome sequencing and annotation.</title>
        <authorList>
            <consortium name="The Broad Institute Genomics Platform"/>
            <consortium name="The Broad Institute Genome Sequencing Center for Infectious Disease"/>
            <person name="Wu L."/>
            <person name="Ma J."/>
        </authorList>
    </citation>
    <scope>NUCLEOTIDE SEQUENCE [LARGE SCALE GENOMIC DNA]</scope>
    <source>
        <strain evidence="4">JCM 3296</strain>
    </source>
</reference>
<evidence type="ECO:0000313" key="3">
    <source>
        <dbReference type="EMBL" id="GGU85186.1"/>
    </source>
</evidence>
<comment type="caution">
    <text evidence="3">The sequence shown here is derived from an EMBL/GenBank/DDBJ whole genome shotgun (WGS) entry which is preliminary data.</text>
</comment>
<evidence type="ECO:0000259" key="2">
    <source>
        <dbReference type="Pfam" id="PF01548"/>
    </source>
</evidence>
<sequence length="317" mass="32827">MPDPHTPAHIQVFAASTPTPTPTTPPPSTTSAGYSAMTSSPPPPDGHAALRVWLAAFGPVTAVGVEGTGSYGKQLAAFLRLHHVQVTEVTRPDRRTRRSRGKSDAISAARAVLSADATATPKTSNGPVESVRALRVVRGGAVKARTAALNELTNLITTALRETLRDKRGTTRLRACRTLEPDLTQLADPTHAIMLALRTCAERITSLTQQITQLDKHLDRLVATTPTLVALLGFGTDTAGQLLTAAGDNPTGCTAKVPSPSSAASPRSRHPPDAPTNTASTEAATGKPTAPCTSSPSSACATAHAPAPTCNDAPNKD</sequence>
<evidence type="ECO:0000313" key="4">
    <source>
        <dbReference type="Proteomes" id="UP000649573"/>
    </source>
</evidence>
<feature type="compositionally biased region" description="Low complexity" evidence="1">
    <location>
        <begin position="288"/>
        <end position="310"/>
    </location>
</feature>
<feature type="region of interest" description="Disordered" evidence="1">
    <location>
        <begin position="251"/>
        <end position="317"/>
    </location>
</feature>
<feature type="domain" description="Transposase IS110-like N-terminal" evidence="2">
    <location>
        <begin position="46"/>
        <end position="157"/>
    </location>
</feature>
<feature type="compositionally biased region" description="Pro residues" evidence="1">
    <location>
        <begin position="19"/>
        <end position="28"/>
    </location>
</feature>
<organism evidence="3 4">
    <name type="scientific">Lentzea flava</name>
    <dbReference type="NCBI Taxonomy" id="103732"/>
    <lineage>
        <taxon>Bacteria</taxon>
        <taxon>Bacillati</taxon>
        <taxon>Actinomycetota</taxon>
        <taxon>Actinomycetes</taxon>
        <taxon>Pseudonocardiales</taxon>
        <taxon>Pseudonocardiaceae</taxon>
        <taxon>Lentzea</taxon>
    </lineage>
</organism>
<dbReference type="Proteomes" id="UP000649573">
    <property type="component" value="Unassembled WGS sequence"/>
</dbReference>
<feature type="region of interest" description="Disordered" evidence="1">
    <location>
        <begin position="1"/>
        <end position="44"/>
    </location>
</feature>
<protein>
    <recommendedName>
        <fullName evidence="2">Transposase IS110-like N-terminal domain-containing protein</fullName>
    </recommendedName>
</protein>
<name>A0ABQ2VG66_9PSEU</name>
<keyword evidence="4" id="KW-1185">Reference proteome</keyword>